<dbReference type="InterPro" id="IPR036583">
    <property type="entry name" value="23S_rRNA_IVS_sf"/>
</dbReference>
<sequence>MVVQSYRDLVAWRKSMLLVRAIYETSHSWPREELHGLTSQARRAAVSVPANIAEGQGRTGTREFTHHLSIAKGSLHELETLILIAHDLDYIDATACNALLAQATEVARLIGGLLRRLRTLNGKAPSHDSRLATHDSPGGTS</sequence>
<dbReference type="CDD" id="cd16377">
    <property type="entry name" value="23S_rRNA_IVP_like"/>
    <property type="match status" value="1"/>
</dbReference>
<proteinExistence type="predicted"/>
<dbReference type="Gene3D" id="1.20.1440.60">
    <property type="entry name" value="23S rRNA-intervening sequence"/>
    <property type="match status" value="1"/>
</dbReference>
<dbReference type="PANTHER" id="PTHR38471">
    <property type="entry name" value="FOUR HELIX BUNDLE PROTEIN"/>
    <property type="match status" value="1"/>
</dbReference>
<dbReference type="InterPro" id="IPR012657">
    <property type="entry name" value="23S_rRNA-intervening_sequence"/>
</dbReference>
<organism evidence="1">
    <name type="scientific">uncultured Thermomicrobiales bacterium</name>
    <dbReference type="NCBI Taxonomy" id="1645740"/>
    <lineage>
        <taxon>Bacteria</taxon>
        <taxon>Pseudomonadati</taxon>
        <taxon>Thermomicrobiota</taxon>
        <taxon>Thermomicrobia</taxon>
        <taxon>Thermomicrobiales</taxon>
        <taxon>environmental samples</taxon>
    </lineage>
</organism>
<protein>
    <submittedName>
        <fullName evidence="1">23Sr RNA protein</fullName>
    </submittedName>
</protein>
<name>A0A6J4UXS1_9BACT</name>
<accession>A0A6J4UXS1</accession>
<dbReference type="NCBIfam" id="TIGR02436">
    <property type="entry name" value="four helix bundle protein"/>
    <property type="match status" value="1"/>
</dbReference>
<evidence type="ECO:0000313" key="1">
    <source>
        <dbReference type="EMBL" id="CAA9561070.1"/>
    </source>
</evidence>
<dbReference type="NCBIfam" id="NF008911">
    <property type="entry name" value="PRK12275.1-2"/>
    <property type="match status" value="1"/>
</dbReference>
<dbReference type="Pfam" id="PF05635">
    <property type="entry name" value="23S_rRNA_IVP"/>
    <property type="match status" value="1"/>
</dbReference>
<reference evidence="1" key="1">
    <citation type="submission" date="2020-02" db="EMBL/GenBank/DDBJ databases">
        <authorList>
            <person name="Meier V. D."/>
        </authorList>
    </citation>
    <scope>NUCLEOTIDE SEQUENCE</scope>
    <source>
        <strain evidence="1">AVDCRST_MAG18</strain>
    </source>
</reference>
<dbReference type="AlphaFoldDB" id="A0A6J4UXS1"/>
<dbReference type="SUPFAM" id="SSF158446">
    <property type="entry name" value="IVS-encoded protein-like"/>
    <property type="match status" value="1"/>
</dbReference>
<gene>
    <name evidence="1" type="ORF">AVDCRST_MAG18-1080</name>
</gene>
<dbReference type="EMBL" id="CADCWN010000078">
    <property type="protein sequence ID" value="CAA9561070.1"/>
    <property type="molecule type" value="Genomic_DNA"/>
</dbReference>
<dbReference type="PANTHER" id="PTHR38471:SF2">
    <property type="entry name" value="FOUR HELIX BUNDLE PROTEIN"/>
    <property type="match status" value="1"/>
</dbReference>